<organism evidence="2 3">
    <name type="scientific">Brevibacillus borstelensis AK1</name>
    <dbReference type="NCBI Taxonomy" id="1300222"/>
    <lineage>
        <taxon>Bacteria</taxon>
        <taxon>Bacillati</taxon>
        <taxon>Bacillota</taxon>
        <taxon>Bacilli</taxon>
        <taxon>Bacillales</taxon>
        <taxon>Paenibacillaceae</taxon>
        <taxon>Brevibacillus</taxon>
    </lineage>
</organism>
<proteinExistence type="predicted"/>
<feature type="compositionally biased region" description="Basic and acidic residues" evidence="1">
    <location>
        <begin position="1"/>
        <end position="19"/>
    </location>
</feature>
<dbReference type="Proteomes" id="UP000012081">
    <property type="component" value="Unassembled WGS sequence"/>
</dbReference>
<name>M8D177_9BACL</name>
<feature type="compositionally biased region" description="Basic and acidic residues" evidence="1">
    <location>
        <begin position="27"/>
        <end position="38"/>
    </location>
</feature>
<feature type="region of interest" description="Disordered" evidence="1">
    <location>
        <begin position="1"/>
        <end position="39"/>
    </location>
</feature>
<sequence>MQVEESRRMSSKSETRGDAPRSYAPDSRSKPEPHDAVPGEKGIGKSFLLATILIAAAVFFTGGQLPEGDAAQIVNSRVSTSVAAGEQLFAEENTAGLEAKDFVVESPADEAGEATMLIWDFNAEDGDQIEILVNGKSVYPVLTLTNQPAAISVPVPSVVTVKGLKDAGGGISYAVKLPQSGLAYFNAVSVQGVNTYTINLKN</sequence>
<dbReference type="EMBL" id="APBN01000025">
    <property type="protein sequence ID" value="EMT49969.1"/>
    <property type="molecule type" value="Genomic_DNA"/>
</dbReference>
<reference evidence="2 3" key="1">
    <citation type="submission" date="2013-03" db="EMBL/GenBank/DDBJ databases">
        <title>Assembly of a new bacterial strain Brevibacillus borstelensis AK1.</title>
        <authorList>
            <person name="Rajan I."/>
            <person name="PoliReddy D."/>
            <person name="Sugumar T."/>
            <person name="Rathinam K."/>
            <person name="Alqarawi S."/>
            <person name="Khalil A.B."/>
            <person name="Sivakumar N."/>
        </authorList>
    </citation>
    <scope>NUCLEOTIDE SEQUENCE [LARGE SCALE GENOMIC DNA]</scope>
    <source>
        <strain evidence="2 3">AK1</strain>
    </source>
</reference>
<gene>
    <name evidence="2" type="ORF">I532_24869</name>
</gene>
<dbReference type="AlphaFoldDB" id="M8D177"/>
<protein>
    <submittedName>
        <fullName evidence="2">Uncharacterized protein</fullName>
    </submittedName>
</protein>
<dbReference type="PATRIC" id="fig|1300222.3.peg.5215"/>
<evidence type="ECO:0000313" key="3">
    <source>
        <dbReference type="Proteomes" id="UP000012081"/>
    </source>
</evidence>
<comment type="caution">
    <text evidence="2">The sequence shown here is derived from an EMBL/GenBank/DDBJ whole genome shotgun (WGS) entry which is preliminary data.</text>
</comment>
<dbReference type="STRING" id="1300222.I532_24869"/>
<evidence type="ECO:0000256" key="1">
    <source>
        <dbReference type="SAM" id="MobiDB-lite"/>
    </source>
</evidence>
<accession>M8D177</accession>
<keyword evidence="3" id="KW-1185">Reference proteome</keyword>
<evidence type="ECO:0000313" key="2">
    <source>
        <dbReference type="EMBL" id="EMT49969.1"/>
    </source>
</evidence>